<gene>
    <name evidence="2" type="ORF">S03H2_31702</name>
</gene>
<accession>X1GZR9</accession>
<dbReference type="InterPro" id="IPR038404">
    <property type="entry name" value="TRAP_DctP_sf"/>
</dbReference>
<reference evidence="2" key="1">
    <citation type="journal article" date="2014" name="Front. Microbiol.">
        <title>High frequency of phylogenetically diverse reductive dehalogenase-homologous genes in deep subseafloor sedimentary metagenomes.</title>
        <authorList>
            <person name="Kawai M."/>
            <person name="Futagami T."/>
            <person name="Toyoda A."/>
            <person name="Takaki Y."/>
            <person name="Nishi S."/>
            <person name="Hori S."/>
            <person name="Arai W."/>
            <person name="Tsubouchi T."/>
            <person name="Morono Y."/>
            <person name="Uchiyama I."/>
            <person name="Ito T."/>
            <person name="Fujiyama A."/>
            <person name="Inagaki F."/>
            <person name="Takami H."/>
        </authorList>
    </citation>
    <scope>NUCLEOTIDE SEQUENCE</scope>
    <source>
        <strain evidence="2">Expedition CK06-06</strain>
    </source>
</reference>
<dbReference type="AlphaFoldDB" id="X1GZR9"/>
<keyword evidence="1" id="KW-0732">Signal</keyword>
<protein>
    <submittedName>
        <fullName evidence="2">Uncharacterized protein</fullName>
    </submittedName>
</protein>
<sequence length="163" mass="17844">MLVPDDQALDALDKNIIDMARTASAYFADKMDTAMLNCLPFIWQDAVECEILLHKLGLEDIIREGYADLGAYYLSESMSGPYYMLTNTPVTCIADLQPLKIRATATNTPWLAELGVSSTYYPAAELYTSLSTGIVDGAIYGGATDYTDLGLFEVATYIIKPTV</sequence>
<evidence type="ECO:0000256" key="1">
    <source>
        <dbReference type="ARBA" id="ARBA00022729"/>
    </source>
</evidence>
<evidence type="ECO:0000313" key="2">
    <source>
        <dbReference type="EMBL" id="GAH50355.1"/>
    </source>
</evidence>
<dbReference type="NCBIfam" id="NF037995">
    <property type="entry name" value="TRAP_S1"/>
    <property type="match status" value="1"/>
</dbReference>
<dbReference type="PANTHER" id="PTHR33376">
    <property type="match status" value="1"/>
</dbReference>
<comment type="caution">
    <text evidence="2">The sequence shown here is derived from an EMBL/GenBank/DDBJ whole genome shotgun (WGS) entry which is preliminary data.</text>
</comment>
<proteinExistence type="predicted"/>
<dbReference type="PANTHER" id="PTHR33376:SF5">
    <property type="entry name" value="EXTRACYTOPLASMIC SOLUTE RECEPTOR PROTEIN"/>
    <property type="match status" value="1"/>
</dbReference>
<dbReference type="Gene3D" id="3.40.190.170">
    <property type="entry name" value="Bacterial extracellular solute-binding protein, family 7"/>
    <property type="match status" value="1"/>
</dbReference>
<dbReference type="GO" id="GO:0055085">
    <property type="term" value="P:transmembrane transport"/>
    <property type="evidence" value="ECO:0007669"/>
    <property type="project" value="InterPro"/>
</dbReference>
<organism evidence="2">
    <name type="scientific">marine sediment metagenome</name>
    <dbReference type="NCBI Taxonomy" id="412755"/>
    <lineage>
        <taxon>unclassified sequences</taxon>
        <taxon>metagenomes</taxon>
        <taxon>ecological metagenomes</taxon>
    </lineage>
</organism>
<feature type="non-terminal residue" evidence="2">
    <location>
        <position position="163"/>
    </location>
</feature>
<dbReference type="Pfam" id="PF03480">
    <property type="entry name" value="DctP"/>
    <property type="match status" value="1"/>
</dbReference>
<name>X1GZR9_9ZZZZ</name>
<dbReference type="InterPro" id="IPR018389">
    <property type="entry name" value="DctP_fam"/>
</dbReference>
<dbReference type="EMBL" id="BARU01019238">
    <property type="protein sequence ID" value="GAH50355.1"/>
    <property type="molecule type" value="Genomic_DNA"/>
</dbReference>